<gene>
    <name evidence="2" type="ORF">ACFFK0_16205</name>
</gene>
<evidence type="ECO:0000313" key="3">
    <source>
        <dbReference type="Proteomes" id="UP001589776"/>
    </source>
</evidence>
<protein>
    <recommendedName>
        <fullName evidence="4">DUF4386 family protein</fullName>
    </recommendedName>
</protein>
<reference evidence="2 3" key="1">
    <citation type="submission" date="2024-09" db="EMBL/GenBank/DDBJ databases">
        <authorList>
            <person name="Sun Q."/>
            <person name="Mori K."/>
        </authorList>
    </citation>
    <scope>NUCLEOTIDE SEQUENCE [LARGE SCALE GENOMIC DNA]</scope>
    <source>
        <strain evidence="2 3">CCM 7759</strain>
    </source>
</reference>
<evidence type="ECO:0008006" key="4">
    <source>
        <dbReference type="Google" id="ProtNLM"/>
    </source>
</evidence>
<feature type="transmembrane region" description="Helical" evidence="1">
    <location>
        <begin position="12"/>
        <end position="30"/>
    </location>
</feature>
<proteinExistence type="predicted"/>
<keyword evidence="1" id="KW-0812">Transmembrane</keyword>
<evidence type="ECO:0000313" key="2">
    <source>
        <dbReference type="EMBL" id="MFC0213974.1"/>
    </source>
</evidence>
<organism evidence="2 3">
    <name type="scientific">Paenibacillus chartarius</name>
    <dbReference type="NCBI Taxonomy" id="747481"/>
    <lineage>
        <taxon>Bacteria</taxon>
        <taxon>Bacillati</taxon>
        <taxon>Bacillota</taxon>
        <taxon>Bacilli</taxon>
        <taxon>Bacillales</taxon>
        <taxon>Paenibacillaceae</taxon>
        <taxon>Paenibacillus</taxon>
    </lineage>
</organism>
<dbReference type="Proteomes" id="UP001589776">
    <property type="component" value="Unassembled WGS sequence"/>
</dbReference>
<feature type="transmembrane region" description="Helical" evidence="1">
    <location>
        <begin position="143"/>
        <end position="160"/>
    </location>
</feature>
<feature type="transmembrane region" description="Helical" evidence="1">
    <location>
        <begin position="50"/>
        <end position="71"/>
    </location>
</feature>
<keyword evidence="3" id="KW-1185">Reference proteome</keyword>
<dbReference type="RefSeq" id="WP_377471308.1">
    <property type="nucleotide sequence ID" value="NZ_JBHLWN010000067.1"/>
</dbReference>
<keyword evidence="1" id="KW-1133">Transmembrane helix</keyword>
<name>A0ABV6DMV3_9BACL</name>
<sequence>MNVNVPSVFFRFSGWALLIAGIMHTLIQFVHLDDVPEGMAQMSYFVDVAVWSHVALIFAVALTLFGLTGLFLRHIAVLRWWGWVGFACMFLVFYYDVTHAVLQVFQYPILFDGIQDEQKLKEVSDLVMRIQTESGIGSTLMRMLFPVMLLGTPLMAVSLWRARIYSKWPAVAQIVLLVVLFVPIEALMRYAFPVSFLVYSWYGALLAFERLNVPQASSAGHAA</sequence>
<dbReference type="EMBL" id="JBHLWN010000067">
    <property type="protein sequence ID" value="MFC0213974.1"/>
    <property type="molecule type" value="Genomic_DNA"/>
</dbReference>
<keyword evidence="1" id="KW-0472">Membrane</keyword>
<comment type="caution">
    <text evidence="2">The sequence shown here is derived from an EMBL/GenBank/DDBJ whole genome shotgun (WGS) entry which is preliminary data.</text>
</comment>
<evidence type="ECO:0000256" key="1">
    <source>
        <dbReference type="SAM" id="Phobius"/>
    </source>
</evidence>
<accession>A0ABV6DMV3</accession>
<feature type="transmembrane region" description="Helical" evidence="1">
    <location>
        <begin position="78"/>
        <end position="95"/>
    </location>
</feature>